<feature type="transmembrane region" description="Helical" evidence="2">
    <location>
        <begin position="131"/>
        <end position="149"/>
    </location>
</feature>
<feature type="region of interest" description="Disordered" evidence="1">
    <location>
        <begin position="291"/>
        <end position="333"/>
    </location>
</feature>
<evidence type="ECO:0000259" key="3">
    <source>
        <dbReference type="Pfam" id="PF20151"/>
    </source>
</evidence>
<feature type="transmembrane region" description="Helical" evidence="2">
    <location>
        <begin position="250"/>
        <end position="271"/>
    </location>
</feature>
<name>M5G482_DACPD</name>
<organism evidence="4 5">
    <name type="scientific">Dacryopinax primogenitus (strain DJM 731)</name>
    <name type="common">Brown rot fungus</name>
    <dbReference type="NCBI Taxonomy" id="1858805"/>
    <lineage>
        <taxon>Eukaryota</taxon>
        <taxon>Fungi</taxon>
        <taxon>Dikarya</taxon>
        <taxon>Basidiomycota</taxon>
        <taxon>Agaricomycotina</taxon>
        <taxon>Dacrymycetes</taxon>
        <taxon>Dacrymycetales</taxon>
        <taxon>Dacrymycetaceae</taxon>
        <taxon>Dacryopinax</taxon>
    </lineage>
</organism>
<evidence type="ECO:0000313" key="5">
    <source>
        <dbReference type="Proteomes" id="UP000030653"/>
    </source>
</evidence>
<feature type="transmembrane region" description="Helical" evidence="2">
    <location>
        <begin position="28"/>
        <end position="45"/>
    </location>
</feature>
<dbReference type="Proteomes" id="UP000030653">
    <property type="component" value="Unassembled WGS sequence"/>
</dbReference>
<dbReference type="OrthoDB" id="3350812at2759"/>
<feature type="transmembrane region" description="Helical" evidence="2">
    <location>
        <begin position="226"/>
        <end position="245"/>
    </location>
</feature>
<proteinExistence type="predicted"/>
<keyword evidence="2" id="KW-0812">Transmembrane</keyword>
<dbReference type="GeneID" id="63687067"/>
<dbReference type="Pfam" id="PF20151">
    <property type="entry name" value="DUF6533"/>
    <property type="match status" value="1"/>
</dbReference>
<feature type="transmembrane region" description="Helical" evidence="2">
    <location>
        <begin position="96"/>
        <end position="119"/>
    </location>
</feature>
<gene>
    <name evidence="4" type="ORF">DACRYDRAFT_20618</name>
</gene>
<feature type="compositionally biased region" description="Polar residues" evidence="1">
    <location>
        <begin position="291"/>
        <end position="300"/>
    </location>
</feature>
<protein>
    <recommendedName>
        <fullName evidence="3">DUF6533 domain-containing protein</fullName>
    </recommendedName>
</protein>
<evidence type="ECO:0000256" key="2">
    <source>
        <dbReference type="SAM" id="Phobius"/>
    </source>
</evidence>
<keyword evidence="2" id="KW-0472">Membrane</keyword>
<evidence type="ECO:0000313" key="4">
    <source>
        <dbReference type="EMBL" id="EJU05071.1"/>
    </source>
</evidence>
<sequence length="333" mass="37418">MDPQSAQAAQAELDAEVQTLFFARVNQYSIVTALCLVLYDIFLTTPDEVRLIWKTPRSITKYLYFFNRYATLIVFIPLVYVMCGLSPTLSDEVRCLVFQGFMVVFDNVQATGVVGALVLLRVYALYKNMRYIGYIIVALWLVYFIPPFVTTCHALATYFTVPGTLVWVPVVNMCGLSGKPDYLWMDWPFLILVESIVCTMITYKTWEHTQSGVRTPLLSALLRDGWIYYVAMLLGEIANLINFLVAPDALYFFAVFPFWALSTVLASRIYLNLRNVATPVEWEAATTLWNTGPSNRSTKPTPGPSRRAGSAGMTTSSFSGSDDLAIELGKIKD</sequence>
<evidence type="ECO:0000256" key="1">
    <source>
        <dbReference type="SAM" id="MobiDB-lite"/>
    </source>
</evidence>
<dbReference type="InterPro" id="IPR045340">
    <property type="entry name" value="DUF6533"/>
</dbReference>
<dbReference type="RefSeq" id="XP_040631965.1">
    <property type="nucleotide sequence ID" value="XM_040772005.1"/>
</dbReference>
<dbReference type="HOGENOM" id="CLU_035509_5_0_1"/>
<dbReference type="AlphaFoldDB" id="M5G482"/>
<keyword evidence="2" id="KW-1133">Transmembrane helix</keyword>
<feature type="transmembrane region" description="Helical" evidence="2">
    <location>
        <begin position="187"/>
        <end position="206"/>
    </location>
</feature>
<feature type="transmembrane region" description="Helical" evidence="2">
    <location>
        <begin position="66"/>
        <end position="90"/>
    </location>
</feature>
<reference evidence="4 5" key="1">
    <citation type="journal article" date="2012" name="Science">
        <title>The Paleozoic origin of enzymatic lignin decomposition reconstructed from 31 fungal genomes.</title>
        <authorList>
            <person name="Floudas D."/>
            <person name="Binder M."/>
            <person name="Riley R."/>
            <person name="Barry K."/>
            <person name="Blanchette R.A."/>
            <person name="Henrissat B."/>
            <person name="Martinez A.T."/>
            <person name="Otillar R."/>
            <person name="Spatafora J.W."/>
            <person name="Yadav J.S."/>
            <person name="Aerts A."/>
            <person name="Benoit I."/>
            <person name="Boyd A."/>
            <person name="Carlson A."/>
            <person name="Copeland A."/>
            <person name="Coutinho P.M."/>
            <person name="de Vries R.P."/>
            <person name="Ferreira P."/>
            <person name="Findley K."/>
            <person name="Foster B."/>
            <person name="Gaskell J."/>
            <person name="Glotzer D."/>
            <person name="Gorecki P."/>
            <person name="Heitman J."/>
            <person name="Hesse C."/>
            <person name="Hori C."/>
            <person name="Igarashi K."/>
            <person name="Jurgens J.A."/>
            <person name="Kallen N."/>
            <person name="Kersten P."/>
            <person name="Kohler A."/>
            <person name="Kuees U."/>
            <person name="Kumar T.K.A."/>
            <person name="Kuo A."/>
            <person name="LaButti K."/>
            <person name="Larrondo L.F."/>
            <person name="Lindquist E."/>
            <person name="Ling A."/>
            <person name="Lombard V."/>
            <person name="Lucas S."/>
            <person name="Lundell T."/>
            <person name="Martin R."/>
            <person name="McLaughlin D.J."/>
            <person name="Morgenstern I."/>
            <person name="Morin E."/>
            <person name="Murat C."/>
            <person name="Nagy L.G."/>
            <person name="Nolan M."/>
            <person name="Ohm R.A."/>
            <person name="Patyshakuliyeva A."/>
            <person name="Rokas A."/>
            <person name="Ruiz-Duenas F.J."/>
            <person name="Sabat G."/>
            <person name="Salamov A."/>
            <person name="Samejima M."/>
            <person name="Schmutz J."/>
            <person name="Slot J.C."/>
            <person name="St John F."/>
            <person name="Stenlid J."/>
            <person name="Sun H."/>
            <person name="Sun S."/>
            <person name="Syed K."/>
            <person name="Tsang A."/>
            <person name="Wiebenga A."/>
            <person name="Young D."/>
            <person name="Pisabarro A."/>
            <person name="Eastwood D.C."/>
            <person name="Martin F."/>
            <person name="Cullen D."/>
            <person name="Grigoriev I.V."/>
            <person name="Hibbett D.S."/>
        </authorList>
    </citation>
    <scope>NUCLEOTIDE SEQUENCE [LARGE SCALE GENOMIC DNA]</scope>
    <source>
        <strain evidence="4 5">DJM-731 SS1</strain>
    </source>
</reference>
<feature type="domain" description="DUF6533" evidence="3">
    <location>
        <begin position="28"/>
        <end position="73"/>
    </location>
</feature>
<keyword evidence="5" id="KW-1185">Reference proteome</keyword>
<accession>M5G482</accession>
<dbReference type="EMBL" id="JH795857">
    <property type="protein sequence ID" value="EJU05071.1"/>
    <property type="molecule type" value="Genomic_DNA"/>
</dbReference>